<comment type="catalytic activity">
    <reaction evidence="5">
        <text>O-phospho-L-threonyl-[protein] + H2O = L-threonyl-[protein] + phosphate</text>
        <dbReference type="Rhea" id="RHEA:47004"/>
        <dbReference type="Rhea" id="RHEA-COMP:11060"/>
        <dbReference type="Rhea" id="RHEA-COMP:11605"/>
        <dbReference type="ChEBI" id="CHEBI:15377"/>
        <dbReference type="ChEBI" id="CHEBI:30013"/>
        <dbReference type="ChEBI" id="CHEBI:43474"/>
        <dbReference type="ChEBI" id="CHEBI:61977"/>
        <dbReference type="EC" id="3.1.3.16"/>
    </reaction>
</comment>
<accession>A0A3B6RBE6</accession>
<dbReference type="Gramene" id="TraesSTA7A03G03808470.1">
    <property type="protein sequence ID" value="TraesSTA7A03G03808470.1"/>
    <property type="gene ID" value="TraesSTA7A03G03808470"/>
</dbReference>
<name>A0A3B6RBE6_WHEAT</name>
<evidence type="ECO:0000256" key="3">
    <source>
        <dbReference type="ARBA" id="ARBA00022912"/>
    </source>
</evidence>
<dbReference type="InterPro" id="IPR036457">
    <property type="entry name" value="PPM-type-like_dom_sf"/>
</dbReference>
<dbReference type="InterPro" id="IPR015655">
    <property type="entry name" value="PP2C"/>
</dbReference>
<dbReference type="STRING" id="4565.A0A3B6RBE6"/>
<dbReference type="Gramene" id="TraesCS7A03G0106100.1">
    <property type="protein sequence ID" value="TraesCS7A03G0106100.1.CDS"/>
    <property type="gene ID" value="TraesCS7A03G0106100"/>
</dbReference>
<dbReference type="InterPro" id="IPR001932">
    <property type="entry name" value="PPM-type_phosphatase-like_dom"/>
</dbReference>
<dbReference type="SUPFAM" id="SSF81606">
    <property type="entry name" value="PP2C-like"/>
    <property type="match status" value="1"/>
</dbReference>
<dbReference type="Gramene" id="TraesCS7A02G047900.1">
    <property type="protein sequence ID" value="TraesCS7A02G047900.1"/>
    <property type="gene ID" value="TraesCS7A02G047900"/>
</dbReference>
<dbReference type="EnsemblPlants" id="TraesCS7A02G047900.1">
    <property type="protein sequence ID" value="TraesCS7A02G047900.1"/>
    <property type="gene ID" value="TraesCS7A02G047900"/>
</dbReference>
<organism evidence="7">
    <name type="scientific">Triticum aestivum</name>
    <name type="common">Wheat</name>
    <dbReference type="NCBI Taxonomy" id="4565"/>
    <lineage>
        <taxon>Eukaryota</taxon>
        <taxon>Viridiplantae</taxon>
        <taxon>Streptophyta</taxon>
        <taxon>Embryophyta</taxon>
        <taxon>Tracheophyta</taxon>
        <taxon>Spermatophyta</taxon>
        <taxon>Magnoliopsida</taxon>
        <taxon>Liliopsida</taxon>
        <taxon>Poales</taxon>
        <taxon>Poaceae</taxon>
        <taxon>BOP clade</taxon>
        <taxon>Pooideae</taxon>
        <taxon>Triticodae</taxon>
        <taxon>Triticeae</taxon>
        <taxon>Triticinae</taxon>
        <taxon>Triticum</taxon>
    </lineage>
</organism>
<comment type="catalytic activity">
    <reaction evidence="4">
        <text>O-phospho-L-seryl-[protein] + H2O = L-seryl-[protein] + phosphate</text>
        <dbReference type="Rhea" id="RHEA:20629"/>
        <dbReference type="Rhea" id="RHEA-COMP:9863"/>
        <dbReference type="Rhea" id="RHEA-COMP:11604"/>
        <dbReference type="ChEBI" id="CHEBI:15377"/>
        <dbReference type="ChEBI" id="CHEBI:29999"/>
        <dbReference type="ChEBI" id="CHEBI:43474"/>
        <dbReference type="ChEBI" id="CHEBI:83421"/>
        <dbReference type="EC" id="3.1.3.16"/>
    </reaction>
</comment>
<evidence type="ECO:0000313" key="8">
    <source>
        <dbReference type="Proteomes" id="UP000019116"/>
    </source>
</evidence>
<evidence type="ECO:0000256" key="5">
    <source>
        <dbReference type="ARBA" id="ARBA00048336"/>
    </source>
</evidence>
<reference evidence="7" key="2">
    <citation type="submission" date="2018-10" db="UniProtKB">
        <authorList>
            <consortium name="EnsemblPlants"/>
        </authorList>
    </citation>
    <scope>IDENTIFICATION</scope>
</reference>
<dbReference type="PROSITE" id="PS51746">
    <property type="entry name" value="PPM_2"/>
    <property type="match status" value="1"/>
</dbReference>
<proteinExistence type="predicted"/>
<sequence length="111" mass="11991">MHFFAFMDGHGGLKLSALCREQMHTILVEELAGPENDEEAECHAWEVVLNRGFERADALGIGLSELGWPIVGCTAVVALLHRGSILVINCGDSRAMLCSAGDAIPLSEDQR</sequence>
<dbReference type="OMA" id="ECHAWEV"/>
<dbReference type="CDD" id="cd00143">
    <property type="entry name" value="PP2Cc"/>
    <property type="match status" value="1"/>
</dbReference>
<feature type="domain" description="PPM-type phosphatase" evidence="6">
    <location>
        <begin position="1"/>
        <end position="111"/>
    </location>
</feature>
<dbReference type="Gramene" id="TraesNOR7A03G03855520.1">
    <property type="protein sequence ID" value="TraesNOR7A03G03855520.1"/>
    <property type="gene ID" value="TraesNOR7A03G03855520"/>
</dbReference>
<evidence type="ECO:0000256" key="4">
    <source>
        <dbReference type="ARBA" id="ARBA00047761"/>
    </source>
</evidence>
<keyword evidence="8" id="KW-1185">Reference proteome</keyword>
<dbReference type="Gene3D" id="3.60.40.10">
    <property type="entry name" value="PPM-type phosphatase domain"/>
    <property type="match status" value="1"/>
</dbReference>
<evidence type="ECO:0000256" key="1">
    <source>
        <dbReference type="ARBA" id="ARBA00013081"/>
    </source>
</evidence>
<keyword evidence="3" id="KW-0904">Protein phosphatase</keyword>
<dbReference type="OrthoDB" id="10264738at2759"/>
<dbReference type="GO" id="GO:0004722">
    <property type="term" value="F:protein serine/threonine phosphatase activity"/>
    <property type="evidence" value="ECO:0000318"/>
    <property type="project" value="GO_Central"/>
</dbReference>
<dbReference type="Proteomes" id="UP000019116">
    <property type="component" value="Chromosome 7A"/>
</dbReference>
<dbReference type="Gramene" id="TraesRN7A0100081200.1">
    <property type="protein sequence ID" value="TraesRN7A0100081200.1"/>
    <property type="gene ID" value="TraesRN7A0100081200"/>
</dbReference>
<dbReference type="Pfam" id="PF00481">
    <property type="entry name" value="PP2C"/>
    <property type="match status" value="1"/>
</dbReference>
<dbReference type="PANTHER" id="PTHR47992">
    <property type="entry name" value="PROTEIN PHOSPHATASE"/>
    <property type="match status" value="1"/>
</dbReference>
<keyword evidence="2" id="KW-0378">Hydrolase</keyword>
<dbReference type="AlphaFoldDB" id="A0A3B6RBE6"/>
<evidence type="ECO:0000259" key="6">
    <source>
        <dbReference type="PROSITE" id="PS51746"/>
    </source>
</evidence>
<evidence type="ECO:0000313" key="7">
    <source>
        <dbReference type="EnsemblPlants" id="TraesCS7A02G047900.1"/>
    </source>
</evidence>
<dbReference type="SMR" id="A0A3B6RBE6"/>
<reference evidence="7" key="1">
    <citation type="submission" date="2018-08" db="EMBL/GenBank/DDBJ databases">
        <authorList>
            <person name="Rossello M."/>
        </authorList>
    </citation>
    <scope>NUCLEOTIDE SEQUENCE [LARGE SCALE GENOMIC DNA]</scope>
    <source>
        <strain evidence="7">cv. Chinese Spring</strain>
    </source>
</reference>
<dbReference type="GO" id="GO:1902531">
    <property type="term" value="P:regulation of intracellular signal transduction"/>
    <property type="evidence" value="ECO:0000318"/>
    <property type="project" value="GO_Central"/>
</dbReference>
<dbReference type="EC" id="3.1.3.16" evidence="1"/>
<protein>
    <recommendedName>
        <fullName evidence="1">protein-serine/threonine phosphatase</fullName>
        <ecNumber evidence="1">3.1.3.16</ecNumber>
    </recommendedName>
</protein>
<evidence type="ECO:0000256" key="2">
    <source>
        <dbReference type="ARBA" id="ARBA00022801"/>
    </source>
</evidence>